<comment type="caution">
    <text evidence="2">The sequence shown here is derived from an EMBL/GenBank/DDBJ whole genome shotgun (WGS) entry which is preliminary data.</text>
</comment>
<sequence length="87" mass="9442">MPQPSRLERHTAPEGDKELLIKGITCALIGLLVLLAPFIARSASVQEMMAQAVAVGWFALVLGCAFIVQYGLRRARTNTKNQQPPAP</sequence>
<reference evidence="3" key="1">
    <citation type="journal article" date="2019" name="Int. J. Syst. Evol. Microbiol.">
        <title>The Global Catalogue of Microorganisms (GCM) 10K type strain sequencing project: providing services to taxonomists for standard genome sequencing and annotation.</title>
        <authorList>
            <consortium name="The Broad Institute Genomics Platform"/>
            <consortium name="The Broad Institute Genome Sequencing Center for Infectious Disease"/>
            <person name="Wu L."/>
            <person name="Ma J."/>
        </authorList>
    </citation>
    <scope>NUCLEOTIDE SEQUENCE [LARGE SCALE GENOMIC DNA]</scope>
    <source>
        <strain evidence="3">CCUG 49452</strain>
    </source>
</reference>
<evidence type="ECO:0000313" key="3">
    <source>
        <dbReference type="Proteomes" id="UP001596001"/>
    </source>
</evidence>
<feature type="transmembrane region" description="Helical" evidence="1">
    <location>
        <begin position="52"/>
        <end position="72"/>
    </location>
</feature>
<organism evidence="2 3">
    <name type="scientific">Giesbergeria sinuosa</name>
    <dbReference type="NCBI Taxonomy" id="80883"/>
    <lineage>
        <taxon>Bacteria</taxon>
        <taxon>Pseudomonadati</taxon>
        <taxon>Pseudomonadota</taxon>
        <taxon>Betaproteobacteria</taxon>
        <taxon>Burkholderiales</taxon>
        <taxon>Comamonadaceae</taxon>
        <taxon>Giesbergeria</taxon>
    </lineage>
</organism>
<protein>
    <submittedName>
        <fullName evidence="2">Uncharacterized protein</fullName>
    </submittedName>
</protein>
<keyword evidence="1" id="KW-0812">Transmembrane</keyword>
<evidence type="ECO:0000313" key="2">
    <source>
        <dbReference type="EMBL" id="MFC4790212.1"/>
    </source>
</evidence>
<proteinExistence type="predicted"/>
<dbReference type="Proteomes" id="UP001596001">
    <property type="component" value="Unassembled WGS sequence"/>
</dbReference>
<keyword evidence="1" id="KW-1133">Transmembrane helix</keyword>
<feature type="transmembrane region" description="Helical" evidence="1">
    <location>
        <begin position="20"/>
        <end position="40"/>
    </location>
</feature>
<gene>
    <name evidence="2" type="ORF">ACFO6X_14605</name>
</gene>
<dbReference type="RefSeq" id="WP_382434428.1">
    <property type="nucleotide sequence ID" value="NZ_JBHSHJ010000015.1"/>
</dbReference>
<name>A0ABV9QKM7_9BURK</name>
<dbReference type="EMBL" id="JBHSHJ010000015">
    <property type="protein sequence ID" value="MFC4790212.1"/>
    <property type="molecule type" value="Genomic_DNA"/>
</dbReference>
<keyword evidence="3" id="KW-1185">Reference proteome</keyword>
<accession>A0ABV9QKM7</accession>
<keyword evidence="1" id="KW-0472">Membrane</keyword>
<evidence type="ECO:0000256" key="1">
    <source>
        <dbReference type="SAM" id="Phobius"/>
    </source>
</evidence>